<evidence type="ECO:0000259" key="1">
    <source>
        <dbReference type="Pfam" id="PF11835"/>
    </source>
</evidence>
<reference evidence="2" key="3">
    <citation type="submission" date="2015-04" db="UniProtKB">
        <authorList>
            <consortium name="EnsemblPlants"/>
        </authorList>
    </citation>
    <scope>IDENTIFICATION</scope>
</reference>
<dbReference type="STRING" id="77586.A0A0D9WFD6"/>
<organism evidence="2 3">
    <name type="scientific">Leersia perrieri</name>
    <dbReference type="NCBI Taxonomy" id="77586"/>
    <lineage>
        <taxon>Eukaryota</taxon>
        <taxon>Viridiplantae</taxon>
        <taxon>Streptophyta</taxon>
        <taxon>Embryophyta</taxon>
        <taxon>Tracheophyta</taxon>
        <taxon>Spermatophyta</taxon>
        <taxon>Magnoliopsida</taxon>
        <taxon>Liliopsida</taxon>
        <taxon>Poales</taxon>
        <taxon>Poaceae</taxon>
        <taxon>BOP clade</taxon>
        <taxon>Oryzoideae</taxon>
        <taxon>Oryzeae</taxon>
        <taxon>Oryzinae</taxon>
        <taxon>Leersia</taxon>
    </lineage>
</organism>
<reference evidence="3" key="2">
    <citation type="submission" date="2013-12" db="EMBL/GenBank/DDBJ databases">
        <authorList>
            <person name="Yu Y."/>
            <person name="Lee S."/>
            <person name="de Baynast K."/>
            <person name="Wissotski M."/>
            <person name="Liu L."/>
            <person name="Talag J."/>
            <person name="Goicoechea J."/>
            <person name="Angelova A."/>
            <person name="Jetty R."/>
            <person name="Kudrna D."/>
            <person name="Golser W."/>
            <person name="Rivera L."/>
            <person name="Zhang J."/>
            <person name="Wing R."/>
        </authorList>
    </citation>
    <scope>NUCLEOTIDE SEQUENCE</scope>
</reference>
<feature type="domain" description="PTBP1-like RNA recognition motif 2" evidence="1">
    <location>
        <begin position="213"/>
        <end position="256"/>
    </location>
</feature>
<protein>
    <recommendedName>
        <fullName evidence="1">PTBP1-like RNA recognition motif 2 domain-containing protein</fullName>
    </recommendedName>
</protein>
<dbReference type="EnsemblPlants" id="LPERR05G09970.1">
    <property type="protein sequence ID" value="LPERR05G09970.1"/>
    <property type="gene ID" value="LPERR05G09970"/>
</dbReference>
<name>A0A0D9WFD6_9ORYZ</name>
<dbReference type="InterPro" id="IPR021790">
    <property type="entry name" value="PTBP1-like_RRM2"/>
</dbReference>
<sequence length="292" mass="31989">MIRGLKIALGLFVERIVVEGDDLVLVQLLRGSGPECRVKLQGIRATDPWEFEHRQGVGEQFEHRQGVGEASGAVRIYLVVFTEEVRTTCSVKCQTGGQRYMALLSFACLLDGNSSISGQSCCICIYRMKFLLDESIGAKVFLVVSVIIKSSLWDLIWTQKTRRKWKAKDFCKSQGMPSIRESGECGSTSGRRSGQVLGGGVFGGGAHHLFGEMPDWLRGDPGAVLRVAVSHIVYTEASDVLHQVYNAYGAMVVQELYIGLGHNYIGSGEAAQMLVPLTSHREYLDATGPDVI</sequence>
<dbReference type="HOGENOM" id="CLU_954295_0_0_1"/>
<keyword evidence="3" id="KW-1185">Reference proteome</keyword>
<reference evidence="2 3" key="1">
    <citation type="submission" date="2012-08" db="EMBL/GenBank/DDBJ databases">
        <title>Oryza genome evolution.</title>
        <authorList>
            <person name="Wing R.A."/>
        </authorList>
    </citation>
    <scope>NUCLEOTIDE SEQUENCE</scope>
</reference>
<dbReference type="AlphaFoldDB" id="A0A0D9WFD6"/>
<evidence type="ECO:0000313" key="2">
    <source>
        <dbReference type="EnsemblPlants" id="LPERR05G09970.1"/>
    </source>
</evidence>
<accession>A0A0D9WFD6</accession>
<dbReference type="Pfam" id="PF11835">
    <property type="entry name" value="RRM_8"/>
    <property type="match status" value="1"/>
</dbReference>
<proteinExistence type="predicted"/>
<dbReference type="Gramene" id="LPERR05G09970.1">
    <property type="protein sequence ID" value="LPERR05G09970.1"/>
    <property type="gene ID" value="LPERR05G09970"/>
</dbReference>
<evidence type="ECO:0000313" key="3">
    <source>
        <dbReference type="Proteomes" id="UP000032180"/>
    </source>
</evidence>
<dbReference type="Proteomes" id="UP000032180">
    <property type="component" value="Chromosome 5"/>
</dbReference>